<sequence>MKFFPHGDTEILSVEKTLLIRATGPFNREGIVEYFKKILDFKSENKKVVAKVLVLDGLALLTPDAEALIVEKIQELKIQGLNMIAVLTREVPGVNVVKAQFSGVLNRSNVSHIFANSLPDIEFWLAGQLGDTEYVMSDLAKNTIYKWMGLDSEVEMKQSFLKIVKN</sequence>
<gene>
    <name evidence="1" type="ORF">J0A65_07625</name>
</gene>
<protein>
    <recommendedName>
        <fullName evidence="3">STAS domain-containing protein</fullName>
    </recommendedName>
</protein>
<evidence type="ECO:0000313" key="1">
    <source>
        <dbReference type="EMBL" id="MBN7819729.1"/>
    </source>
</evidence>
<dbReference type="Proteomes" id="UP000663992">
    <property type="component" value="Unassembled WGS sequence"/>
</dbReference>
<proteinExistence type="predicted"/>
<organism evidence="1 2">
    <name type="scientific">Bowmanella yangjiangensis</name>
    <dbReference type="NCBI Taxonomy" id="2811230"/>
    <lineage>
        <taxon>Bacteria</taxon>
        <taxon>Pseudomonadati</taxon>
        <taxon>Pseudomonadota</taxon>
        <taxon>Gammaproteobacteria</taxon>
        <taxon>Alteromonadales</taxon>
        <taxon>Alteromonadaceae</taxon>
        <taxon>Bowmanella</taxon>
    </lineage>
</organism>
<evidence type="ECO:0000313" key="2">
    <source>
        <dbReference type="Proteomes" id="UP000663992"/>
    </source>
</evidence>
<accession>A0ABS3CVS7</accession>
<reference evidence="1 2" key="1">
    <citation type="submission" date="2021-03" db="EMBL/GenBank/DDBJ databases">
        <title>novel species isolated from a fishpond in China.</title>
        <authorList>
            <person name="Lu H."/>
            <person name="Cai Z."/>
        </authorList>
    </citation>
    <scope>NUCLEOTIDE SEQUENCE [LARGE SCALE GENOMIC DNA]</scope>
    <source>
        <strain evidence="1 2">Y57</strain>
    </source>
</reference>
<evidence type="ECO:0008006" key="3">
    <source>
        <dbReference type="Google" id="ProtNLM"/>
    </source>
</evidence>
<dbReference type="RefSeq" id="WP_206593534.1">
    <property type="nucleotide sequence ID" value="NZ_JAFKCS010000005.1"/>
</dbReference>
<keyword evidence="2" id="KW-1185">Reference proteome</keyword>
<comment type="caution">
    <text evidence="1">The sequence shown here is derived from an EMBL/GenBank/DDBJ whole genome shotgun (WGS) entry which is preliminary data.</text>
</comment>
<name>A0ABS3CVS7_9ALTE</name>
<dbReference type="EMBL" id="JAFKCS010000005">
    <property type="protein sequence ID" value="MBN7819729.1"/>
    <property type="molecule type" value="Genomic_DNA"/>
</dbReference>